<dbReference type="Gene3D" id="3.60.110.10">
    <property type="entry name" value="Carbon-nitrogen hydrolase"/>
    <property type="match status" value="1"/>
</dbReference>
<name>A0AB73T9G0_9FIRM</name>
<dbReference type="EMBL" id="QGGY01000001">
    <property type="protein sequence ID" value="PWJ78736.1"/>
    <property type="molecule type" value="Genomic_DNA"/>
</dbReference>
<keyword evidence="4" id="KW-1185">Reference proteome</keyword>
<dbReference type="PROSITE" id="PS50263">
    <property type="entry name" value="CN_HYDROLASE"/>
    <property type="match status" value="1"/>
</dbReference>
<evidence type="ECO:0000313" key="4">
    <source>
        <dbReference type="Proteomes" id="UP000245412"/>
    </source>
</evidence>
<dbReference type="InterPro" id="IPR036526">
    <property type="entry name" value="C-N_Hydrolase_sf"/>
</dbReference>
<dbReference type="RefSeq" id="WP_109624186.1">
    <property type="nucleotide sequence ID" value="NZ_JANKBI010000001.1"/>
</dbReference>
<gene>
    <name evidence="3" type="ORF">C7383_101104</name>
</gene>
<dbReference type="SUPFAM" id="SSF56317">
    <property type="entry name" value="Carbon-nitrogen hydrolase"/>
    <property type="match status" value="1"/>
</dbReference>
<sequence length="314" mass="35673">MNKKLRIAVVQAAYSGYDVESNKTKGIQLVMKAKDMGADLVLFPECWLHGYRFPLVAEDVTAEEQQELEHCPCDWDALRKNSSYKEWAEGALDEESEPIREFCRLARSLSVGIVMTCYTKGRERPRNSAFLIDKSGAVKMIYSKVHTCSFSVESMLENGEEFKVCEFEGVRIGIMICYDREYPESARILMLKGAEIILVPNSCGGMKPRVNALSTRAYENMTGVVMANVAGKDCGRSCAFTPVAWDKEGKEQEMTMFLADEESEGIYMAEYDINELRAYRSSEMMGNTFRRTEAYADLLKAAVQEPFIRDRWIE</sequence>
<protein>
    <submittedName>
        <fullName evidence="3">Amidohydrolase</fullName>
    </submittedName>
</protein>
<dbReference type="Proteomes" id="UP000245412">
    <property type="component" value="Unassembled WGS sequence"/>
</dbReference>
<evidence type="ECO:0000313" key="3">
    <source>
        <dbReference type="EMBL" id="PWJ78736.1"/>
    </source>
</evidence>
<proteinExistence type="predicted"/>
<organism evidence="3 4">
    <name type="scientific">Murimonas intestini</name>
    <dbReference type="NCBI Taxonomy" id="1337051"/>
    <lineage>
        <taxon>Bacteria</taxon>
        <taxon>Bacillati</taxon>
        <taxon>Bacillota</taxon>
        <taxon>Clostridia</taxon>
        <taxon>Lachnospirales</taxon>
        <taxon>Lachnospiraceae</taxon>
        <taxon>Murimonas</taxon>
    </lineage>
</organism>
<dbReference type="PANTHER" id="PTHR43674">
    <property type="entry name" value="NITRILASE C965.09-RELATED"/>
    <property type="match status" value="1"/>
</dbReference>
<dbReference type="PANTHER" id="PTHR43674:SF16">
    <property type="entry name" value="CARBON-NITROGEN FAMILY, PUTATIVE (AFU_ORTHOLOGUE AFUA_5G02350)-RELATED"/>
    <property type="match status" value="1"/>
</dbReference>
<dbReference type="Pfam" id="PF00795">
    <property type="entry name" value="CN_hydrolase"/>
    <property type="match status" value="1"/>
</dbReference>
<feature type="domain" description="CN hydrolase" evidence="2">
    <location>
        <begin position="5"/>
        <end position="273"/>
    </location>
</feature>
<dbReference type="AlphaFoldDB" id="A0AB73T9G0"/>
<dbReference type="CDD" id="cd07197">
    <property type="entry name" value="nitrilase"/>
    <property type="match status" value="1"/>
</dbReference>
<dbReference type="InterPro" id="IPR003010">
    <property type="entry name" value="C-N_Hydrolase"/>
</dbReference>
<evidence type="ECO:0000256" key="1">
    <source>
        <dbReference type="ARBA" id="ARBA00022801"/>
    </source>
</evidence>
<comment type="caution">
    <text evidence="3">The sequence shown here is derived from an EMBL/GenBank/DDBJ whole genome shotgun (WGS) entry which is preliminary data.</text>
</comment>
<keyword evidence="1" id="KW-0378">Hydrolase</keyword>
<dbReference type="InterPro" id="IPR050345">
    <property type="entry name" value="Aliph_Amidase/BUP"/>
</dbReference>
<reference evidence="3 4" key="1">
    <citation type="submission" date="2018-05" db="EMBL/GenBank/DDBJ databases">
        <authorList>
            <person name="Goeker M."/>
            <person name="Huntemann M."/>
            <person name="Clum A."/>
            <person name="Pillay M."/>
            <person name="Palaniappan K."/>
            <person name="Varghese N."/>
            <person name="Mikhailova N."/>
            <person name="Stamatis D."/>
            <person name="Reddy T."/>
            <person name="Daum C."/>
            <person name="Shapiro N."/>
            <person name="Ivanova N."/>
            <person name="Kyrpides N."/>
            <person name="Woyke T."/>
        </authorList>
    </citation>
    <scope>NUCLEOTIDE SEQUENCE [LARGE SCALE GENOMIC DNA]</scope>
    <source>
        <strain evidence="3 4">DSM 26524</strain>
    </source>
</reference>
<evidence type="ECO:0000259" key="2">
    <source>
        <dbReference type="PROSITE" id="PS50263"/>
    </source>
</evidence>
<accession>A0AB73T9G0</accession>
<dbReference type="GO" id="GO:0016811">
    <property type="term" value="F:hydrolase activity, acting on carbon-nitrogen (but not peptide) bonds, in linear amides"/>
    <property type="evidence" value="ECO:0007669"/>
    <property type="project" value="TreeGrafter"/>
</dbReference>